<protein>
    <recommendedName>
        <fullName evidence="6">1,3-beta-glucanosyltransferase</fullName>
        <ecNumber evidence="6">2.4.1.-</ecNumber>
    </recommendedName>
</protein>
<dbReference type="GO" id="GO:0071970">
    <property type="term" value="P:fungal-type cell wall (1-&gt;3)-beta-D-glucan biosynthetic process"/>
    <property type="evidence" value="ECO:0007669"/>
    <property type="project" value="TreeGrafter"/>
</dbReference>
<dbReference type="GO" id="GO:0042124">
    <property type="term" value="F:1,3-beta-glucanosyltransferase activity"/>
    <property type="evidence" value="ECO:0007669"/>
    <property type="project" value="TreeGrafter"/>
</dbReference>
<keyword evidence="8" id="KW-1185">Reference proteome</keyword>
<dbReference type="Proteomes" id="UP001296104">
    <property type="component" value="Unassembled WGS sequence"/>
</dbReference>
<evidence type="ECO:0000313" key="8">
    <source>
        <dbReference type="Proteomes" id="UP001296104"/>
    </source>
</evidence>
<comment type="caution">
    <text evidence="7">The sequence shown here is derived from an EMBL/GenBank/DDBJ whole genome shotgun (WGS) entry which is preliminary data.</text>
</comment>
<keyword evidence="6" id="KW-0449">Lipoprotein</keyword>
<gene>
    <name evidence="7" type="ORF">LECACI_7A002786</name>
</gene>
<dbReference type="Gene3D" id="3.20.20.80">
    <property type="entry name" value="Glycosidases"/>
    <property type="match status" value="2"/>
</dbReference>
<dbReference type="InterPro" id="IPR017853">
    <property type="entry name" value="GH"/>
</dbReference>
<evidence type="ECO:0000256" key="1">
    <source>
        <dbReference type="ARBA" id="ARBA00004609"/>
    </source>
</evidence>
<sequence length="253" mass="28395">MNSVIPPVEVQGRLLKTENDRVHIIISSKSGTRADAVRQFLVRGVYYQRYDTPQPIDPITDEELPRLQHDVSLFQELGVNTILVPTIDNTKSRTQAMNMLAEAGIYVLFIQQYRNANIPIFFSEYGAALGGETRSFHETRALFSPEMTQVFSGGCVYEMWNGANRYGLAQLIKDGRSKCKKDIVESRQTEFGELVLYKDFFHYKAGLEATKEVVPSESERFGGAEEGEGGEVVTALDQWRISQIHGPVPARAA</sequence>
<keyword evidence="3" id="KW-0732">Signal</keyword>
<evidence type="ECO:0000256" key="6">
    <source>
        <dbReference type="RuleBase" id="RU361209"/>
    </source>
</evidence>
<keyword evidence="6" id="KW-0336">GPI-anchor</keyword>
<evidence type="ECO:0000256" key="5">
    <source>
        <dbReference type="ARBA" id="ARBA00023180"/>
    </source>
</evidence>
<keyword evidence="6" id="KW-0472">Membrane</keyword>
<dbReference type="SUPFAM" id="SSF51445">
    <property type="entry name" value="(Trans)glycosidases"/>
    <property type="match status" value="1"/>
</dbReference>
<evidence type="ECO:0000313" key="7">
    <source>
        <dbReference type="EMBL" id="CAK3921749.1"/>
    </source>
</evidence>
<dbReference type="Pfam" id="PF03198">
    <property type="entry name" value="Glyco_hydro_72"/>
    <property type="match status" value="2"/>
</dbReference>
<dbReference type="AlphaFoldDB" id="A0AAI8YVK9"/>
<dbReference type="EC" id="2.4.1.-" evidence="6"/>
<comment type="similarity">
    <text evidence="2 6">Belongs to the glycosyl hydrolase 72 family.</text>
</comment>
<dbReference type="EMBL" id="CAVMBE010000012">
    <property type="protein sequence ID" value="CAK3921749.1"/>
    <property type="molecule type" value="Genomic_DNA"/>
</dbReference>
<keyword evidence="6" id="KW-0808">Transferase</keyword>
<organism evidence="7 8">
    <name type="scientific">Lecanosticta acicola</name>
    <dbReference type="NCBI Taxonomy" id="111012"/>
    <lineage>
        <taxon>Eukaryota</taxon>
        <taxon>Fungi</taxon>
        <taxon>Dikarya</taxon>
        <taxon>Ascomycota</taxon>
        <taxon>Pezizomycotina</taxon>
        <taxon>Dothideomycetes</taxon>
        <taxon>Dothideomycetidae</taxon>
        <taxon>Mycosphaerellales</taxon>
        <taxon>Mycosphaerellaceae</taxon>
        <taxon>Lecanosticta</taxon>
    </lineage>
</organism>
<name>A0AAI8YVK9_9PEZI</name>
<keyword evidence="4" id="KW-1015">Disulfide bond</keyword>
<proteinExistence type="inferred from homology"/>
<reference evidence="7" key="1">
    <citation type="submission" date="2023-11" db="EMBL/GenBank/DDBJ databases">
        <authorList>
            <person name="Alioto T."/>
            <person name="Alioto T."/>
            <person name="Gomez Garrido J."/>
        </authorList>
    </citation>
    <scope>NUCLEOTIDE SEQUENCE</scope>
</reference>
<dbReference type="GO" id="GO:0005886">
    <property type="term" value="C:plasma membrane"/>
    <property type="evidence" value="ECO:0007669"/>
    <property type="project" value="UniProtKB-SubCell"/>
</dbReference>
<evidence type="ECO:0000256" key="4">
    <source>
        <dbReference type="ARBA" id="ARBA00023157"/>
    </source>
</evidence>
<dbReference type="InterPro" id="IPR004886">
    <property type="entry name" value="Glucanosyltransferase"/>
</dbReference>
<dbReference type="PANTHER" id="PTHR31468:SF2">
    <property type="entry name" value="1,3-BETA-GLUCANOSYLTRANSFERASE GAS1"/>
    <property type="match status" value="1"/>
</dbReference>
<dbReference type="PANTHER" id="PTHR31468">
    <property type="entry name" value="1,3-BETA-GLUCANOSYLTRANSFERASE GAS1"/>
    <property type="match status" value="1"/>
</dbReference>
<dbReference type="GO" id="GO:0098552">
    <property type="term" value="C:side of membrane"/>
    <property type="evidence" value="ECO:0007669"/>
    <property type="project" value="UniProtKB-KW"/>
</dbReference>
<comment type="subcellular location">
    <subcellularLocation>
        <location evidence="1 6">Cell membrane</location>
        <topology evidence="1 6">Lipid-anchor</topology>
        <topology evidence="1 6">GPI-anchor</topology>
    </subcellularLocation>
</comment>
<comment type="function">
    <text evidence="6">Splits internally a 1,3-beta-glucan molecule and transfers the newly generated reducing end (the donor) to the non-reducing end of another 1,3-beta-glucan molecule (the acceptor) forming a 1,3-beta linkage, resulting in the elongation of 1,3-beta-glucan chains in the cell wall.</text>
</comment>
<accession>A0AAI8YVK9</accession>
<dbReference type="GO" id="GO:0031505">
    <property type="term" value="P:fungal-type cell wall organization"/>
    <property type="evidence" value="ECO:0007669"/>
    <property type="project" value="TreeGrafter"/>
</dbReference>
<evidence type="ECO:0000256" key="2">
    <source>
        <dbReference type="ARBA" id="ARBA00007528"/>
    </source>
</evidence>
<evidence type="ECO:0000256" key="3">
    <source>
        <dbReference type="ARBA" id="ARBA00022729"/>
    </source>
</evidence>
<keyword evidence="5" id="KW-0325">Glycoprotein</keyword>